<comment type="pathway">
    <text evidence="2">Pyrimidine metabolism; UMP biosynthesis via de novo pathway.</text>
</comment>
<dbReference type="InterPro" id="IPR013785">
    <property type="entry name" value="Aldolase_TIM"/>
</dbReference>
<keyword evidence="4" id="KW-0288">FMN</keyword>
<dbReference type="GO" id="GO:0006207">
    <property type="term" value="P:'de novo' pyrimidine nucleobase biosynthetic process"/>
    <property type="evidence" value="ECO:0007669"/>
    <property type="project" value="TreeGrafter"/>
</dbReference>
<keyword evidence="6 8" id="KW-0560">Oxidoreductase</keyword>
<evidence type="ECO:0000256" key="2">
    <source>
        <dbReference type="ARBA" id="ARBA00004725"/>
    </source>
</evidence>
<dbReference type="Gene3D" id="3.20.20.70">
    <property type="entry name" value="Aldolase class I"/>
    <property type="match status" value="1"/>
</dbReference>
<accession>A0A840UQR5</accession>
<name>A0A840UQR5_9BACT</name>
<evidence type="ECO:0000256" key="5">
    <source>
        <dbReference type="ARBA" id="ARBA00022975"/>
    </source>
</evidence>
<evidence type="ECO:0000313" key="8">
    <source>
        <dbReference type="EMBL" id="MBB5348132.1"/>
    </source>
</evidence>
<feature type="domain" description="Dihydroorotate dehydrogenase catalytic" evidence="7">
    <location>
        <begin position="4"/>
        <end position="287"/>
    </location>
</feature>
<dbReference type="PANTHER" id="PTHR48109">
    <property type="entry name" value="DIHYDROOROTATE DEHYDROGENASE (QUINONE), MITOCHONDRIAL-RELATED"/>
    <property type="match status" value="1"/>
</dbReference>
<comment type="caution">
    <text evidence="8">The sequence shown here is derived from an EMBL/GenBank/DDBJ whole genome shotgun (WGS) entry which is preliminary data.</text>
</comment>
<dbReference type="GO" id="GO:0044205">
    <property type="term" value="P:'de novo' UMP biosynthetic process"/>
    <property type="evidence" value="ECO:0007669"/>
    <property type="project" value="UniProtKB-UniPathway"/>
</dbReference>
<dbReference type="Gene3D" id="2.30.26.10">
    <property type="entry name" value="Dihydroorotate Dehydrogenase A, chain A, domain 2"/>
    <property type="match status" value="1"/>
</dbReference>
<dbReference type="InterPro" id="IPR050074">
    <property type="entry name" value="DHO_dehydrogenase"/>
</dbReference>
<dbReference type="Proteomes" id="UP000539642">
    <property type="component" value="Unassembled WGS sequence"/>
</dbReference>
<dbReference type="EC" id="1.3.98.1" evidence="8"/>
<protein>
    <submittedName>
        <fullName evidence="8">Dihydroorotate dehydrogenase (Fumarate)</fullName>
        <ecNumber evidence="8">1.3.98.1</ecNumber>
    </submittedName>
</protein>
<keyword evidence="5" id="KW-0665">Pyrimidine biosynthesis</keyword>
<dbReference type="RefSeq" id="WP_183350577.1">
    <property type="nucleotide sequence ID" value="NZ_JACHEO010000009.1"/>
</dbReference>
<dbReference type="AlphaFoldDB" id="A0A840UQR5"/>
<comment type="cofactor">
    <cofactor evidence="1">
        <name>FMN</name>
        <dbReference type="ChEBI" id="CHEBI:58210"/>
    </cofactor>
</comment>
<keyword evidence="9" id="KW-1185">Reference proteome</keyword>
<keyword evidence="3" id="KW-0285">Flavoprotein</keyword>
<dbReference type="UniPathway" id="UPA00070"/>
<dbReference type="EMBL" id="JACHEO010000009">
    <property type="protein sequence ID" value="MBB5348132.1"/>
    <property type="molecule type" value="Genomic_DNA"/>
</dbReference>
<evidence type="ECO:0000259" key="7">
    <source>
        <dbReference type="Pfam" id="PF01180"/>
    </source>
</evidence>
<proteinExistence type="predicted"/>
<organism evidence="8 9">
    <name type="scientific">Desulfoprunum benzoelyticum</name>
    <dbReference type="NCBI Taxonomy" id="1506996"/>
    <lineage>
        <taxon>Bacteria</taxon>
        <taxon>Pseudomonadati</taxon>
        <taxon>Thermodesulfobacteriota</taxon>
        <taxon>Desulfobulbia</taxon>
        <taxon>Desulfobulbales</taxon>
        <taxon>Desulfobulbaceae</taxon>
        <taxon>Desulfoprunum</taxon>
    </lineage>
</organism>
<dbReference type="Pfam" id="PF01180">
    <property type="entry name" value="DHO_dh"/>
    <property type="match status" value="1"/>
</dbReference>
<evidence type="ECO:0000313" key="9">
    <source>
        <dbReference type="Proteomes" id="UP000539642"/>
    </source>
</evidence>
<dbReference type="SUPFAM" id="SSF51395">
    <property type="entry name" value="FMN-linked oxidoreductases"/>
    <property type="match status" value="1"/>
</dbReference>
<gene>
    <name evidence="8" type="ORF">HNQ81_001863</name>
</gene>
<dbReference type="NCBIfam" id="NF005741">
    <property type="entry name" value="PRK07565.1"/>
    <property type="match status" value="1"/>
</dbReference>
<dbReference type="InterPro" id="IPR023359">
    <property type="entry name" value="Dihydro_DH_chainA_dom2"/>
</dbReference>
<reference evidence="8 9" key="1">
    <citation type="submission" date="2020-08" db="EMBL/GenBank/DDBJ databases">
        <title>Genomic Encyclopedia of Type Strains, Phase IV (KMG-IV): sequencing the most valuable type-strain genomes for metagenomic binning, comparative biology and taxonomic classification.</title>
        <authorList>
            <person name="Goeker M."/>
        </authorList>
    </citation>
    <scope>NUCLEOTIDE SEQUENCE [LARGE SCALE GENOMIC DNA]</scope>
    <source>
        <strain evidence="8 9">DSM 28570</strain>
    </source>
</reference>
<sequence length="327" mass="36039">MKDLSVKYLGLQLKNPIIVGSCGLTHSVAKIKELADNHAAAVVLKSLFEEQIHAELKSNLESYYTDYPEASDYVRAYTRGNAVQEYITLISEVKNTVDIPVIASINCVSGDEWVSFARSIEQAGADALELNISLLPSNPRLTSEEHENLYSSIVDKIAAKVSIPIALKISKYSSSLANLVTRLSWKEKIHGFVLFNRFFNPDVDIDALRVKPAEIFTTPEQSADTLRWIALLSGVIEKDLVASTGIHDSTGLIKQLLVGASAVQVVSTLYKNGPGQIGLMLDGLSKWMEEKSYNGIADFRGKLSYEQAENPAAFERIQFMKYYGGIA</sequence>
<dbReference type="InterPro" id="IPR012135">
    <property type="entry name" value="Dihydroorotate_DH_1_2"/>
</dbReference>
<dbReference type="PANTHER" id="PTHR48109:SF3">
    <property type="entry name" value="SLL0744 PROTEIN"/>
    <property type="match status" value="1"/>
</dbReference>
<evidence type="ECO:0000256" key="6">
    <source>
        <dbReference type="ARBA" id="ARBA00023002"/>
    </source>
</evidence>
<dbReference type="GO" id="GO:0005737">
    <property type="term" value="C:cytoplasm"/>
    <property type="evidence" value="ECO:0007669"/>
    <property type="project" value="InterPro"/>
</dbReference>
<dbReference type="InterPro" id="IPR005720">
    <property type="entry name" value="Dihydroorotate_DH_cat"/>
</dbReference>
<evidence type="ECO:0000256" key="4">
    <source>
        <dbReference type="ARBA" id="ARBA00022643"/>
    </source>
</evidence>
<dbReference type="GO" id="GO:1990663">
    <property type="term" value="F:dihydroorotate dehydrogenase (fumarate) activity"/>
    <property type="evidence" value="ECO:0007669"/>
    <property type="project" value="UniProtKB-EC"/>
</dbReference>
<dbReference type="PIRSF" id="PIRSF000164">
    <property type="entry name" value="DHO_oxidase"/>
    <property type="match status" value="1"/>
</dbReference>
<evidence type="ECO:0000256" key="1">
    <source>
        <dbReference type="ARBA" id="ARBA00001917"/>
    </source>
</evidence>
<evidence type="ECO:0000256" key="3">
    <source>
        <dbReference type="ARBA" id="ARBA00022630"/>
    </source>
</evidence>